<gene>
    <name evidence="6" type="ORF">C7460_10386</name>
</gene>
<dbReference type="Gene3D" id="3.30.420.40">
    <property type="match status" value="2"/>
</dbReference>
<keyword evidence="2" id="KW-0808">Transferase</keyword>
<dbReference type="InterPro" id="IPR018485">
    <property type="entry name" value="FGGY_C"/>
</dbReference>
<dbReference type="Pfam" id="PF02782">
    <property type="entry name" value="FGGY_C"/>
    <property type="match status" value="1"/>
</dbReference>
<accession>A0A3D9L5W3</accession>
<dbReference type="GO" id="GO:0005975">
    <property type="term" value="P:carbohydrate metabolic process"/>
    <property type="evidence" value="ECO:0007669"/>
    <property type="project" value="InterPro"/>
</dbReference>
<dbReference type="SUPFAM" id="SSF53067">
    <property type="entry name" value="Actin-like ATPase domain"/>
    <property type="match status" value="2"/>
</dbReference>
<protein>
    <submittedName>
        <fullName evidence="6">Xylulokinase</fullName>
    </submittedName>
</protein>
<dbReference type="InterPro" id="IPR018484">
    <property type="entry name" value="FGGY_N"/>
</dbReference>
<dbReference type="OrthoDB" id="9805576at2"/>
<organism evidence="6 7">
    <name type="scientific">Marinoscillum furvescens DSM 4134</name>
    <dbReference type="NCBI Taxonomy" id="1122208"/>
    <lineage>
        <taxon>Bacteria</taxon>
        <taxon>Pseudomonadati</taxon>
        <taxon>Bacteroidota</taxon>
        <taxon>Cytophagia</taxon>
        <taxon>Cytophagales</taxon>
        <taxon>Reichenbachiellaceae</taxon>
        <taxon>Marinoscillum</taxon>
    </lineage>
</organism>
<proteinExistence type="inferred from homology"/>
<dbReference type="InterPro" id="IPR000577">
    <property type="entry name" value="Carb_kinase_FGGY"/>
</dbReference>
<feature type="domain" description="Carbohydrate kinase FGGY N-terminal" evidence="4">
    <location>
        <begin position="2"/>
        <end position="245"/>
    </location>
</feature>
<keyword evidence="3 6" id="KW-0418">Kinase</keyword>
<dbReference type="RefSeq" id="WP_115866856.1">
    <property type="nucleotide sequence ID" value="NZ_QREG01000003.1"/>
</dbReference>
<evidence type="ECO:0000259" key="4">
    <source>
        <dbReference type="Pfam" id="PF00370"/>
    </source>
</evidence>
<dbReference type="AlphaFoldDB" id="A0A3D9L5W3"/>
<evidence type="ECO:0000256" key="1">
    <source>
        <dbReference type="ARBA" id="ARBA00009156"/>
    </source>
</evidence>
<dbReference type="PIRSF" id="PIRSF000538">
    <property type="entry name" value="GlpK"/>
    <property type="match status" value="1"/>
</dbReference>
<sequence>MYFLGYDIGSSSIKAAIIDASSNQQLAVASYPEKEMDMISEEPGWAEQHPEDWWAHACEATRIVLEKAGIDGAQVKGIGISYQMHGLVLVDQELKVLRPSIIWCDSRAVPFGDRALQEIGGDKCYYHLLNAPGNFTAAKLKWVKENEPELFDKVYKIMLPGDYIAMQLTGKVTTTVSGLSEGMFWDFQSHEVADFLMEYMGFSSSVIPEIVPTFGEQGQLTADAAQKLGLAPGTPIGYRAGDQPNNALSLGALNPGEIAATGGTSGVVYGVQGSPVFDPKSRVNSFAHVNHTKQDPRIGVLLCVNGAGIQYRYMREMMAEDGVTYEKMEQIIQEVPVGADGLRIIPFGNGAERILNNKDIGAHMLNVRFNRHKKAHYYRAALEGVAYSFIYGIEILKELGLEINKLRVGNDNLFQSETFSVTVATLANAPIEVVKTTGAIGAARAAGYATGHFNTLEEAVAGDSLANTFEPQRTEHQKYREAYEAWKNELARFLN</sequence>
<feature type="domain" description="Carbohydrate kinase FGGY C-terminal" evidence="5">
    <location>
        <begin position="260"/>
        <end position="449"/>
    </location>
</feature>
<evidence type="ECO:0000256" key="3">
    <source>
        <dbReference type="ARBA" id="ARBA00022777"/>
    </source>
</evidence>
<evidence type="ECO:0000256" key="2">
    <source>
        <dbReference type="ARBA" id="ARBA00022679"/>
    </source>
</evidence>
<dbReference type="GO" id="GO:0016301">
    <property type="term" value="F:kinase activity"/>
    <property type="evidence" value="ECO:0007669"/>
    <property type="project" value="UniProtKB-KW"/>
</dbReference>
<dbReference type="EMBL" id="QREG01000003">
    <property type="protein sequence ID" value="REE01570.1"/>
    <property type="molecule type" value="Genomic_DNA"/>
</dbReference>
<evidence type="ECO:0000313" key="7">
    <source>
        <dbReference type="Proteomes" id="UP000256779"/>
    </source>
</evidence>
<name>A0A3D9L5W3_MARFU</name>
<dbReference type="CDD" id="cd07809">
    <property type="entry name" value="ASKHA_NBD_FGGY_BaXK-like"/>
    <property type="match status" value="1"/>
</dbReference>
<dbReference type="InterPro" id="IPR043129">
    <property type="entry name" value="ATPase_NBD"/>
</dbReference>
<evidence type="ECO:0000313" key="6">
    <source>
        <dbReference type="EMBL" id="REE01570.1"/>
    </source>
</evidence>
<evidence type="ECO:0000259" key="5">
    <source>
        <dbReference type="Pfam" id="PF02782"/>
    </source>
</evidence>
<dbReference type="Pfam" id="PF00370">
    <property type="entry name" value="FGGY_N"/>
    <property type="match status" value="1"/>
</dbReference>
<dbReference type="PANTHER" id="PTHR43095">
    <property type="entry name" value="SUGAR KINASE"/>
    <property type="match status" value="1"/>
</dbReference>
<keyword evidence="7" id="KW-1185">Reference proteome</keyword>
<reference evidence="6 7" key="1">
    <citation type="submission" date="2018-07" db="EMBL/GenBank/DDBJ databases">
        <title>Genomic Encyclopedia of Type Strains, Phase IV (KMG-IV): sequencing the most valuable type-strain genomes for metagenomic binning, comparative biology and taxonomic classification.</title>
        <authorList>
            <person name="Goeker M."/>
        </authorList>
    </citation>
    <scope>NUCLEOTIDE SEQUENCE [LARGE SCALE GENOMIC DNA]</scope>
    <source>
        <strain evidence="6 7">DSM 4134</strain>
    </source>
</reference>
<comment type="caution">
    <text evidence="6">The sequence shown here is derived from an EMBL/GenBank/DDBJ whole genome shotgun (WGS) entry which is preliminary data.</text>
</comment>
<dbReference type="Proteomes" id="UP000256779">
    <property type="component" value="Unassembled WGS sequence"/>
</dbReference>
<dbReference type="PANTHER" id="PTHR43095:SF5">
    <property type="entry name" value="XYLULOSE KINASE"/>
    <property type="match status" value="1"/>
</dbReference>
<comment type="similarity">
    <text evidence="1">Belongs to the FGGY kinase family.</text>
</comment>
<dbReference type="InterPro" id="IPR050406">
    <property type="entry name" value="FGGY_Carb_Kinase"/>
</dbReference>